<dbReference type="InterPro" id="IPR012334">
    <property type="entry name" value="Pectin_lyas_fold"/>
</dbReference>
<proteinExistence type="predicted"/>
<sequence length="68" mass="7278">MFVAVEETAHVPSVIQTPNSLPQININKPGGGGVSLNTYSRFDVQKPGVIVNNSPVRCGPDHHQSGRQ</sequence>
<dbReference type="Gene3D" id="2.160.20.10">
    <property type="entry name" value="Single-stranded right-handed beta-helix, Pectin lyase-like"/>
    <property type="match status" value="1"/>
</dbReference>
<dbReference type="InterPro" id="IPR011050">
    <property type="entry name" value="Pectin_lyase_fold/virulence"/>
</dbReference>
<dbReference type="Proteomes" id="UP001059745">
    <property type="component" value="Chromosome 1"/>
</dbReference>
<organism evidence="1 2">
    <name type="scientific">Burkholderia gladioli</name>
    <name type="common">Pseudomonas marginata</name>
    <name type="synonym">Phytomonas marginata</name>
    <dbReference type="NCBI Taxonomy" id="28095"/>
    <lineage>
        <taxon>Bacteria</taxon>
        <taxon>Pseudomonadati</taxon>
        <taxon>Pseudomonadota</taxon>
        <taxon>Betaproteobacteria</taxon>
        <taxon>Burkholderiales</taxon>
        <taxon>Burkholderiaceae</taxon>
        <taxon>Burkholderia</taxon>
    </lineage>
</organism>
<dbReference type="EMBL" id="CP104214">
    <property type="protein sequence ID" value="UWX72135.1"/>
    <property type="molecule type" value="Genomic_DNA"/>
</dbReference>
<dbReference type="SUPFAM" id="SSF51126">
    <property type="entry name" value="Pectin lyase-like"/>
    <property type="match status" value="1"/>
</dbReference>
<evidence type="ECO:0000313" key="1">
    <source>
        <dbReference type="EMBL" id="UWX72135.1"/>
    </source>
</evidence>
<evidence type="ECO:0000313" key="2">
    <source>
        <dbReference type="Proteomes" id="UP001059745"/>
    </source>
</evidence>
<protein>
    <submittedName>
        <fullName evidence="1">Filamentous hemagglutinin N-terminal domain-containing protein</fullName>
    </submittedName>
</protein>
<name>A0AB38TY66_BURGA</name>
<dbReference type="AlphaFoldDB" id="A0AB38TY66"/>
<reference evidence="1" key="1">
    <citation type="submission" date="2022-09" db="EMBL/GenBank/DDBJ databases">
        <title>Genomic of Burkholderia gladioli.</title>
        <authorList>
            <person name="Wu H."/>
        </authorList>
    </citation>
    <scope>NUCLEOTIDE SEQUENCE</scope>
    <source>
        <strain evidence="1">ZN-S4</strain>
    </source>
</reference>
<gene>
    <name evidence="1" type="ORF">NYZ96_05860</name>
</gene>
<accession>A0AB38TY66</accession>